<evidence type="ECO:0000256" key="6">
    <source>
        <dbReference type="ARBA" id="ARBA00048718"/>
    </source>
</evidence>
<reference evidence="9 10" key="1">
    <citation type="journal article" date="2019" name="Genome Biol. Evol.">
        <title>Insights into the evolution of the New World diploid cottons (Gossypium, subgenus Houzingenia) based on genome sequencing.</title>
        <authorList>
            <person name="Grover C.E."/>
            <person name="Arick M.A. 2nd"/>
            <person name="Thrash A."/>
            <person name="Conover J.L."/>
            <person name="Sanders W.S."/>
            <person name="Peterson D.G."/>
            <person name="Frelichowski J.E."/>
            <person name="Scheffler J.A."/>
            <person name="Scheffler B.E."/>
            <person name="Wendel J.F."/>
        </authorList>
    </citation>
    <scope>NUCLEOTIDE SEQUENCE [LARGE SCALE GENOMIC DNA]</scope>
    <source>
        <strain evidence="9">27</strain>
        <tissue evidence="9">Leaf</tissue>
    </source>
</reference>
<evidence type="ECO:0000256" key="2">
    <source>
        <dbReference type="ARBA" id="ARBA00022679"/>
    </source>
</evidence>
<keyword evidence="3" id="KW-0949">S-adenosyl-L-methionine</keyword>
<evidence type="ECO:0000256" key="1">
    <source>
        <dbReference type="ARBA" id="ARBA00012386"/>
    </source>
</evidence>
<dbReference type="EC" id="2.5.1.25" evidence="1"/>
<evidence type="ECO:0000256" key="3">
    <source>
        <dbReference type="ARBA" id="ARBA00022691"/>
    </source>
</evidence>
<name>A0A7J8RQI0_GOSDV</name>
<comment type="similarity">
    <text evidence="5">Belongs to the TDD superfamily. DTWD2 family.</text>
</comment>
<protein>
    <recommendedName>
        <fullName evidence="1">tRNA-uridine aminocarboxypropyltransferase</fullName>
        <ecNumber evidence="1">2.5.1.25</ecNumber>
    </recommendedName>
</protein>
<dbReference type="Pfam" id="PF03942">
    <property type="entry name" value="DTW"/>
    <property type="match status" value="1"/>
</dbReference>
<keyword evidence="10" id="KW-1185">Reference proteome</keyword>
<dbReference type="GO" id="GO:0016432">
    <property type="term" value="F:tRNA-uridine aminocarboxypropyltransferase activity"/>
    <property type="evidence" value="ECO:0007669"/>
    <property type="project" value="UniProtKB-EC"/>
</dbReference>
<sequence>MEEPEYPTASKSPPSSPPQRRQICSHCDLPLPVCLCYALPATPLTTKTKILIIRHPHESRHKLNTTPLISKTLLNATTVSSRRLLPHHLPNQSPPAIYLFPPSPTAPAVTLSQLKSSNLLNYETTPLLLIVFDATWKHAKEMVSASEGVLKGLALRVCLDGVDENVTGGSIYDNELVLRKEPFGGCVSTLEAVARCLGVIEPNGDEVQGVLIGVLREMVRLQAGFLKPLKPRPKMLKKSKHKEEDNDQLVIRLVDQTSTCFGLQLALEVVSGDDNGGWETNMACDNIALNEQLLLHISEETVVGVCVVFE</sequence>
<dbReference type="EMBL" id="JABFAC010000006">
    <property type="protein sequence ID" value="MBA0615586.1"/>
    <property type="molecule type" value="Genomic_DNA"/>
</dbReference>
<dbReference type="InterPro" id="IPR039262">
    <property type="entry name" value="DTWD2/TAPT"/>
</dbReference>
<feature type="domain" description="DTW" evidence="8">
    <location>
        <begin position="20"/>
        <end position="227"/>
    </location>
</feature>
<comment type="catalytic activity">
    <reaction evidence="6">
        <text>a uridine in tRNA + S-adenosyl-L-methionine = a 3-[(3S)-3-amino-3-carboxypropyl]uridine in tRNA + S-methyl-5'-thioadenosine + H(+)</text>
        <dbReference type="Rhea" id="RHEA:62432"/>
        <dbReference type="Rhea" id="RHEA-COMP:13339"/>
        <dbReference type="Rhea" id="RHEA-COMP:16092"/>
        <dbReference type="ChEBI" id="CHEBI:15378"/>
        <dbReference type="ChEBI" id="CHEBI:17509"/>
        <dbReference type="ChEBI" id="CHEBI:59789"/>
        <dbReference type="ChEBI" id="CHEBI:65315"/>
        <dbReference type="ChEBI" id="CHEBI:82930"/>
        <dbReference type="EC" id="2.5.1.25"/>
    </reaction>
</comment>
<accession>A0A7J8RQI0</accession>
<evidence type="ECO:0000313" key="9">
    <source>
        <dbReference type="EMBL" id="MBA0615586.1"/>
    </source>
</evidence>
<gene>
    <name evidence="9" type="ORF">Godav_015709</name>
</gene>
<keyword evidence="2" id="KW-0808">Transferase</keyword>
<dbReference type="GO" id="GO:0008033">
    <property type="term" value="P:tRNA processing"/>
    <property type="evidence" value="ECO:0007669"/>
    <property type="project" value="UniProtKB-KW"/>
</dbReference>
<dbReference type="AlphaFoldDB" id="A0A7J8RQI0"/>
<organism evidence="9 10">
    <name type="scientific">Gossypium davidsonii</name>
    <name type="common">Davidson's cotton</name>
    <name type="synonym">Gossypium klotzschianum subsp. davidsonii</name>
    <dbReference type="NCBI Taxonomy" id="34287"/>
    <lineage>
        <taxon>Eukaryota</taxon>
        <taxon>Viridiplantae</taxon>
        <taxon>Streptophyta</taxon>
        <taxon>Embryophyta</taxon>
        <taxon>Tracheophyta</taxon>
        <taxon>Spermatophyta</taxon>
        <taxon>Magnoliopsida</taxon>
        <taxon>eudicotyledons</taxon>
        <taxon>Gunneridae</taxon>
        <taxon>Pentapetalae</taxon>
        <taxon>rosids</taxon>
        <taxon>malvids</taxon>
        <taxon>Malvales</taxon>
        <taxon>Malvaceae</taxon>
        <taxon>Malvoideae</taxon>
        <taxon>Gossypium</taxon>
    </lineage>
</organism>
<proteinExistence type="inferred from homology"/>
<evidence type="ECO:0000259" key="8">
    <source>
        <dbReference type="SMART" id="SM01144"/>
    </source>
</evidence>
<evidence type="ECO:0000256" key="4">
    <source>
        <dbReference type="ARBA" id="ARBA00022694"/>
    </source>
</evidence>
<evidence type="ECO:0000313" key="10">
    <source>
        <dbReference type="Proteomes" id="UP000593561"/>
    </source>
</evidence>
<dbReference type="PANTHER" id="PTHR21392:SF0">
    <property type="entry name" value="TRNA-URIDINE AMINOCARBOXYPROPYLTRANSFERASE 2"/>
    <property type="match status" value="1"/>
</dbReference>
<evidence type="ECO:0000256" key="7">
    <source>
        <dbReference type="SAM" id="MobiDB-lite"/>
    </source>
</evidence>
<feature type="region of interest" description="Disordered" evidence="7">
    <location>
        <begin position="1"/>
        <end position="21"/>
    </location>
</feature>
<dbReference type="InterPro" id="IPR005636">
    <property type="entry name" value="DTW"/>
</dbReference>
<dbReference type="SMART" id="SM01144">
    <property type="entry name" value="DTW"/>
    <property type="match status" value="1"/>
</dbReference>
<keyword evidence="4" id="KW-0819">tRNA processing</keyword>
<dbReference type="PANTHER" id="PTHR21392">
    <property type="entry name" value="TRNA-URIDINE AMINOCARBOXYPROPYLTRANSFERASE 2"/>
    <property type="match status" value="1"/>
</dbReference>
<comment type="caution">
    <text evidence="9">The sequence shown here is derived from an EMBL/GenBank/DDBJ whole genome shotgun (WGS) entry which is preliminary data.</text>
</comment>
<evidence type="ECO:0000256" key="5">
    <source>
        <dbReference type="ARBA" id="ARBA00034489"/>
    </source>
</evidence>
<dbReference type="Proteomes" id="UP000593561">
    <property type="component" value="Unassembled WGS sequence"/>
</dbReference>